<dbReference type="Pfam" id="PF02862">
    <property type="entry name" value="DDHD"/>
    <property type="match status" value="1"/>
</dbReference>
<dbReference type="InterPro" id="IPR001660">
    <property type="entry name" value="SAM"/>
</dbReference>
<comment type="caution">
    <text evidence="5">The sequence shown here is derived from an EMBL/GenBank/DDBJ whole genome shotgun (WGS) entry which is preliminary data.</text>
</comment>
<dbReference type="PANTHER" id="PTHR23509">
    <property type="entry name" value="PA-PL1 PHOSPHOLIPASE FAMILY"/>
    <property type="match status" value="1"/>
</dbReference>
<evidence type="ECO:0000259" key="4">
    <source>
        <dbReference type="PROSITE" id="PS51043"/>
    </source>
</evidence>
<dbReference type="Proteomes" id="UP000318571">
    <property type="component" value="Chromosome 10"/>
</dbReference>
<dbReference type="GO" id="GO:0004620">
    <property type="term" value="F:phospholipase activity"/>
    <property type="evidence" value="ECO:0007669"/>
    <property type="project" value="TreeGrafter"/>
</dbReference>
<dbReference type="InterPro" id="IPR057825">
    <property type="entry name" value="WWE_SEC23-DDH2"/>
</dbReference>
<evidence type="ECO:0008006" key="7">
    <source>
        <dbReference type="Google" id="ProtNLM"/>
    </source>
</evidence>
<dbReference type="SUPFAM" id="SSF47769">
    <property type="entry name" value="SAM/Pointed domain"/>
    <property type="match status" value="1"/>
</dbReference>
<dbReference type="SMART" id="SM00454">
    <property type="entry name" value="SAM"/>
    <property type="match status" value="1"/>
</dbReference>
<feature type="domain" description="WWE" evidence="3">
    <location>
        <begin position="214"/>
        <end position="301"/>
    </location>
</feature>
<reference evidence="5 6" key="1">
    <citation type="journal article" date="2018" name="Nat. Ecol. Evol.">
        <title>Genomic signatures of mitonuclear coevolution across populations of Tigriopus californicus.</title>
        <authorList>
            <person name="Barreto F.S."/>
            <person name="Watson E.T."/>
            <person name="Lima T.G."/>
            <person name="Willett C.S."/>
            <person name="Edmands S."/>
            <person name="Li W."/>
            <person name="Burton R.S."/>
        </authorList>
    </citation>
    <scope>NUCLEOTIDE SEQUENCE [LARGE SCALE GENOMIC DNA]</scope>
    <source>
        <strain evidence="5 6">San Diego</strain>
    </source>
</reference>
<dbReference type="OMA" id="VENNAWH"/>
<gene>
    <name evidence="5" type="ORF">TCAL_12302</name>
</gene>
<accession>A0A553NCG2</accession>
<feature type="domain" description="DDHD" evidence="4">
    <location>
        <begin position="693"/>
        <end position="898"/>
    </location>
</feature>
<evidence type="ECO:0000313" key="5">
    <source>
        <dbReference type="EMBL" id="TRY63136.1"/>
    </source>
</evidence>
<feature type="compositionally biased region" description="Basic and acidic residues" evidence="2">
    <location>
        <begin position="829"/>
        <end position="843"/>
    </location>
</feature>
<dbReference type="GO" id="GO:0030134">
    <property type="term" value="C:COPII-coated ER to Golgi transport vesicle"/>
    <property type="evidence" value="ECO:0007669"/>
    <property type="project" value="TreeGrafter"/>
</dbReference>
<protein>
    <recommendedName>
        <fullName evidence="7">DDHD domain-containing protein</fullName>
    </recommendedName>
</protein>
<feature type="compositionally biased region" description="Polar residues" evidence="2">
    <location>
        <begin position="30"/>
        <end position="41"/>
    </location>
</feature>
<feature type="compositionally biased region" description="Low complexity" evidence="2">
    <location>
        <begin position="42"/>
        <end position="62"/>
    </location>
</feature>
<evidence type="ECO:0000313" key="6">
    <source>
        <dbReference type="Proteomes" id="UP000318571"/>
    </source>
</evidence>
<dbReference type="PANTHER" id="PTHR23509:SF10">
    <property type="entry name" value="LD21067P"/>
    <property type="match status" value="1"/>
</dbReference>
<feature type="non-terminal residue" evidence="5">
    <location>
        <position position="1"/>
    </location>
</feature>
<dbReference type="EMBL" id="VCGU01000458">
    <property type="protein sequence ID" value="TRY63136.1"/>
    <property type="molecule type" value="Genomic_DNA"/>
</dbReference>
<evidence type="ECO:0000256" key="2">
    <source>
        <dbReference type="SAM" id="MobiDB-lite"/>
    </source>
</evidence>
<keyword evidence="6" id="KW-1185">Reference proteome</keyword>
<name>A0A553NCG2_TIGCA</name>
<organism evidence="5 6">
    <name type="scientific">Tigriopus californicus</name>
    <name type="common">Marine copepod</name>
    <dbReference type="NCBI Taxonomy" id="6832"/>
    <lineage>
        <taxon>Eukaryota</taxon>
        <taxon>Metazoa</taxon>
        <taxon>Ecdysozoa</taxon>
        <taxon>Arthropoda</taxon>
        <taxon>Crustacea</taxon>
        <taxon>Multicrustacea</taxon>
        <taxon>Hexanauplia</taxon>
        <taxon>Copepoda</taxon>
        <taxon>Harpacticoida</taxon>
        <taxon>Harpacticidae</taxon>
        <taxon>Tigriopus</taxon>
    </lineage>
</organism>
<feature type="compositionally biased region" description="Low complexity" evidence="2">
    <location>
        <begin position="69"/>
        <end position="87"/>
    </location>
</feature>
<proteinExistence type="inferred from homology"/>
<dbReference type="InterPro" id="IPR058055">
    <property type="entry name" value="PA-PLA1"/>
</dbReference>
<sequence>SFGGIRAPALLTPVAAPPVPNGPPARPPGSSTSGTLSDSFNLTTLPPLATPTLSASSSSTSLGPPPPGVFLLPGRSEAPPVSATSAPRPAPPPLAHPAPPPGTGNVYSLAGGGGARATGRYVAPPDIPAQVSVVGPPTIPPVSVATLTPRPPLSSTYADHSGGWAGLGGSPSGADVPDASPFMTESSSLPDLFPPAGGPPLASAQHYPTSPAGSTAYRPSVPPVAFHWFYHAPSEGDTGDTGGQWQPFTMIDSVALEDAYMADPSGSGLQPTHGGRYDVSLAQRQKRAVYWTEAEPSAIRRCSWFHKSNVDGRWSPYTESVAAQLEAEYVAGVQSGQWNKKLELENGEHIILHSPSVMMHFPSHLGINANLDDWGQVQPQDPQQKPRVVHRGLEGLPEIPDGETPEVDHLVFVVHGIGSVCDIRFRSIVQVVDGFRELSSHLSDRHFQSGRLAETVNRIEYLPVNWHKTLHGEDTGTDRRIRPLALKSIPKLREFVSDTLLDILFYTSPIYCQTIINTVVCEINRMYTLFMKRNPHFTGTASVMGHSLGSLILFDVLSHQTETDGTTANPAEADCEAAFDDSRSSLNQSPDEVELALERVFDKLGLSEFTETFTREGIDMQSLLLCTEDDLKESGLPLGPRKKLQSYIETQKAKRNRSLTGLEAFMQSSVTEEVKYSVGPAGTGQPSVEYPALCFKPAAFYALGSPISMFLAVRGMDTLGKNFKLPTCSRFFNIFHPYDPVAYRIESLIDPEYAKMRPLIIPHHKGRKRMHLEIKDTVTKLMTTDFKQKIFDSFSATLNTMYNIAVGSSVDSTTNGKSETLAQALEDSMKQNAEESEQADRMNPRTLESPLNSGKRIDFALQEAPLESFNEYLFALASHLVYWESEDTCLMIVKDIYEQMSILSDEAKVMNSVPYLDTTTQPPALQTLETLQQSKTPILAPPPVPMGGTMSGPAVRVNPTSVELPPVTSPTTNVNILGPTPTAAVLGGGYGTNVSTPLGPPPIMMPPSSTIPNPLPTKRTGPYPQPIFPPSNLPATRVSTSAATNVLGMDPTAPVANQGPIAPPPMAGFYSKK</sequence>
<dbReference type="PROSITE" id="PS51043">
    <property type="entry name" value="DDHD"/>
    <property type="match status" value="1"/>
</dbReference>
<feature type="region of interest" description="Disordered" evidence="2">
    <location>
        <begin position="1"/>
        <end position="111"/>
    </location>
</feature>
<feature type="compositionally biased region" description="Pro residues" evidence="2">
    <location>
        <begin position="88"/>
        <end position="102"/>
    </location>
</feature>
<evidence type="ECO:0000256" key="1">
    <source>
        <dbReference type="ARBA" id="ARBA00038464"/>
    </source>
</evidence>
<feature type="region of interest" description="Disordered" evidence="2">
    <location>
        <begin position="829"/>
        <end position="849"/>
    </location>
</feature>
<dbReference type="InterPro" id="IPR013761">
    <property type="entry name" value="SAM/pointed_sf"/>
</dbReference>
<feature type="compositionally biased region" description="Pro residues" evidence="2">
    <location>
        <begin position="15"/>
        <end position="27"/>
    </location>
</feature>
<dbReference type="InterPro" id="IPR004170">
    <property type="entry name" value="WWE_dom"/>
</dbReference>
<dbReference type="STRING" id="6832.A0A553NCG2"/>
<comment type="similarity">
    <text evidence="1">Belongs to the PA-PLA1 family.</text>
</comment>
<dbReference type="SMART" id="SM01127">
    <property type="entry name" value="DDHD"/>
    <property type="match status" value="1"/>
</dbReference>
<dbReference type="InterPro" id="IPR004177">
    <property type="entry name" value="DDHD_dom"/>
</dbReference>
<evidence type="ECO:0000259" key="3">
    <source>
        <dbReference type="PROSITE" id="PS50918"/>
    </source>
</evidence>
<dbReference type="AlphaFoldDB" id="A0A553NCG2"/>
<dbReference type="GO" id="GO:0046872">
    <property type="term" value="F:metal ion binding"/>
    <property type="evidence" value="ECO:0007669"/>
    <property type="project" value="InterPro"/>
</dbReference>
<dbReference type="PROSITE" id="PS50918">
    <property type="entry name" value="WWE"/>
    <property type="match status" value="1"/>
</dbReference>
<dbReference type="Pfam" id="PF23464">
    <property type="entry name" value="WWE_3"/>
    <property type="match status" value="1"/>
</dbReference>
<dbReference type="Gene3D" id="1.10.150.50">
    <property type="entry name" value="Transcription Factor, Ets-1"/>
    <property type="match status" value="1"/>
</dbReference>
<dbReference type="Pfam" id="PF02825">
    <property type="entry name" value="WWE"/>
    <property type="match status" value="1"/>
</dbReference>
<dbReference type="Pfam" id="PF00536">
    <property type="entry name" value="SAM_1"/>
    <property type="match status" value="1"/>
</dbReference>